<evidence type="ECO:0000259" key="1">
    <source>
        <dbReference type="Pfam" id="PF16087"/>
    </source>
</evidence>
<protein>
    <recommendedName>
        <fullName evidence="1">DUF4817 domain-containing protein</fullName>
    </recommendedName>
</protein>
<keyword evidence="3" id="KW-1185">Reference proteome</keyword>
<proteinExistence type="predicted"/>
<evidence type="ECO:0000313" key="2">
    <source>
        <dbReference type="EMBL" id="CAL1672441.1"/>
    </source>
</evidence>
<name>A0AAV2MZH3_9HYME</name>
<dbReference type="AlphaFoldDB" id="A0AAV2MZH3"/>
<gene>
    <name evidence="2" type="ORF">LPLAT_LOCUS7107</name>
</gene>
<dbReference type="EMBL" id="CAXIPU020000567">
    <property type="protein sequence ID" value="CAL1672441.1"/>
    <property type="molecule type" value="Genomic_DNA"/>
</dbReference>
<accession>A0AAV2MZH3</accession>
<feature type="domain" description="DUF4817" evidence="1">
    <location>
        <begin position="15"/>
        <end position="57"/>
    </location>
</feature>
<reference evidence="2" key="1">
    <citation type="submission" date="2024-04" db="EMBL/GenBank/DDBJ databases">
        <authorList>
            <consortium name="Molecular Ecology Group"/>
        </authorList>
    </citation>
    <scope>NUCLEOTIDE SEQUENCE</scope>
</reference>
<dbReference type="InterPro" id="IPR032135">
    <property type="entry name" value="DUF4817"/>
</dbReference>
<dbReference type="Proteomes" id="UP001497644">
    <property type="component" value="Unassembled WGS sequence"/>
</dbReference>
<dbReference type="Pfam" id="PF16087">
    <property type="entry name" value="DUF4817"/>
    <property type="match status" value="1"/>
</dbReference>
<organism evidence="2 3">
    <name type="scientific">Lasius platythorax</name>
    <dbReference type="NCBI Taxonomy" id="488582"/>
    <lineage>
        <taxon>Eukaryota</taxon>
        <taxon>Metazoa</taxon>
        <taxon>Ecdysozoa</taxon>
        <taxon>Arthropoda</taxon>
        <taxon>Hexapoda</taxon>
        <taxon>Insecta</taxon>
        <taxon>Pterygota</taxon>
        <taxon>Neoptera</taxon>
        <taxon>Endopterygota</taxon>
        <taxon>Hymenoptera</taxon>
        <taxon>Apocrita</taxon>
        <taxon>Aculeata</taxon>
        <taxon>Formicoidea</taxon>
        <taxon>Formicidae</taxon>
        <taxon>Formicinae</taxon>
        <taxon>Lasius</taxon>
        <taxon>Lasius</taxon>
    </lineage>
</organism>
<comment type="caution">
    <text evidence="2">The sequence shown here is derived from an EMBL/GenBank/DDBJ whole genome shotgun (WGS) entry which is preliminary data.</text>
</comment>
<sequence>MNYTSGEYSNKLLILGQCNNQADAAAIRYAEHYPYRRHPSANVIRRAEIRLRETGSTIIHRQDAGRGRNVRTIAVEEEISEMI</sequence>
<evidence type="ECO:0000313" key="3">
    <source>
        <dbReference type="Proteomes" id="UP001497644"/>
    </source>
</evidence>